<accession>A0AB39TM81</accession>
<dbReference type="RefSeq" id="WP_369183765.1">
    <property type="nucleotide sequence ID" value="NZ_CP163445.1"/>
</dbReference>
<name>A0AB39TM81_9ACTN</name>
<evidence type="ECO:0000313" key="1">
    <source>
        <dbReference type="EMBL" id="XDQ80297.1"/>
    </source>
</evidence>
<organism evidence="1">
    <name type="scientific">Streptomyces sp. Y1</name>
    <dbReference type="NCBI Taxonomy" id="3238634"/>
    <lineage>
        <taxon>Bacteria</taxon>
        <taxon>Bacillati</taxon>
        <taxon>Actinomycetota</taxon>
        <taxon>Actinomycetes</taxon>
        <taxon>Kitasatosporales</taxon>
        <taxon>Streptomycetaceae</taxon>
        <taxon>Streptomyces</taxon>
    </lineage>
</organism>
<gene>
    <name evidence="1" type="ORF">AB2U05_18425</name>
</gene>
<reference evidence="1" key="1">
    <citation type="submission" date="2024-07" db="EMBL/GenBank/DDBJ databases">
        <authorList>
            <person name="Yu S.T."/>
        </authorList>
    </citation>
    <scope>NUCLEOTIDE SEQUENCE</scope>
    <source>
        <strain evidence="1">Y1</strain>
    </source>
</reference>
<protein>
    <submittedName>
        <fullName evidence="1">Uncharacterized protein</fullName>
    </submittedName>
</protein>
<proteinExistence type="predicted"/>
<dbReference type="EMBL" id="CP163445">
    <property type="protein sequence ID" value="XDQ80297.1"/>
    <property type="molecule type" value="Genomic_DNA"/>
</dbReference>
<sequence>MSEVTLKRTGPETYEVTYDGASYLLIKRPGRADDKGRLGRMAWRLYPWSTRGELEPALAYLGSRLDHAKRLTPLVLEGWRFHSRTASASGGEIWRHADGTTRPLADLLAGTHRTGSTGN</sequence>
<dbReference type="AlphaFoldDB" id="A0AB39TM81"/>